<organism evidence="4 5">
    <name type="scientific">Allosediminivita pacifica</name>
    <dbReference type="NCBI Taxonomy" id="1267769"/>
    <lineage>
        <taxon>Bacteria</taxon>
        <taxon>Pseudomonadati</taxon>
        <taxon>Pseudomonadota</taxon>
        <taxon>Alphaproteobacteria</taxon>
        <taxon>Rhodobacterales</taxon>
        <taxon>Paracoccaceae</taxon>
        <taxon>Allosediminivita</taxon>
    </lineage>
</organism>
<dbReference type="GO" id="GO:0000160">
    <property type="term" value="P:phosphorelay signal transduction system"/>
    <property type="evidence" value="ECO:0007669"/>
    <property type="project" value="InterPro"/>
</dbReference>
<dbReference type="Gene3D" id="3.40.50.2300">
    <property type="match status" value="1"/>
</dbReference>
<dbReference type="SMART" id="SM00448">
    <property type="entry name" value="REC"/>
    <property type="match status" value="1"/>
</dbReference>
<evidence type="ECO:0000259" key="3">
    <source>
        <dbReference type="PROSITE" id="PS50110"/>
    </source>
</evidence>
<dbReference type="EMBL" id="QBKN01000011">
    <property type="protein sequence ID" value="PTX47713.1"/>
    <property type="molecule type" value="Genomic_DNA"/>
</dbReference>
<evidence type="ECO:0000313" key="5">
    <source>
        <dbReference type="Proteomes" id="UP000244069"/>
    </source>
</evidence>
<name>A0A2T6AV75_9RHOB</name>
<accession>A0A2T6AV75</accession>
<dbReference type="PANTHER" id="PTHR44591:SF3">
    <property type="entry name" value="RESPONSE REGULATORY DOMAIN-CONTAINING PROTEIN"/>
    <property type="match status" value="1"/>
</dbReference>
<dbReference type="PROSITE" id="PS50110">
    <property type="entry name" value="RESPONSE_REGULATORY"/>
    <property type="match status" value="1"/>
</dbReference>
<evidence type="ECO:0000313" key="4">
    <source>
        <dbReference type="EMBL" id="PTX47713.1"/>
    </source>
</evidence>
<dbReference type="InterPro" id="IPR050595">
    <property type="entry name" value="Bact_response_regulator"/>
</dbReference>
<evidence type="ECO:0000256" key="2">
    <source>
        <dbReference type="PROSITE-ProRule" id="PRU00169"/>
    </source>
</evidence>
<sequence length="130" mass="14069">MMQTDISENAASRILIIEDETLLSIELEILLEEMGHQVVGVASHVERALELISRHGPETDLAILDVKLGTSSARPVAQRLETLGIPYLVLTGARAVAEKIVGDRAPLLSKPVDFNVLRNTLSRLAPPQAA</sequence>
<dbReference type="InterPro" id="IPR001789">
    <property type="entry name" value="Sig_transdc_resp-reg_receiver"/>
</dbReference>
<gene>
    <name evidence="4" type="ORF">C8N44_11141</name>
</gene>
<dbReference type="OrthoDB" id="582170at2"/>
<dbReference type="AlphaFoldDB" id="A0A2T6AV75"/>
<evidence type="ECO:0000256" key="1">
    <source>
        <dbReference type="ARBA" id="ARBA00022553"/>
    </source>
</evidence>
<dbReference type="Pfam" id="PF00072">
    <property type="entry name" value="Response_reg"/>
    <property type="match status" value="1"/>
</dbReference>
<dbReference type="Proteomes" id="UP000244069">
    <property type="component" value="Unassembled WGS sequence"/>
</dbReference>
<dbReference type="SUPFAM" id="SSF52172">
    <property type="entry name" value="CheY-like"/>
    <property type="match status" value="1"/>
</dbReference>
<keyword evidence="5" id="KW-1185">Reference proteome</keyword>
<dbReference type="RefSeq" id="WP_158274035.1">
    <property type="nucleotide sequence ID" value="NZ_BMEZ01000013.1"/>
</dbReference>
<reference evidence="4 5" key="1">
    <citation type="submission" date="2018-04" db="EMBL/GenBank/DDBJ databases">
        <title>Genomic Encyclopedia of Archaeal and Bacterial Type Strains, Phase II (KMG-II): from individual species to whole genera.</title>
        <authorList>
            <person name="Goeker M."/>
        </authorList>
    </citation>
    <scope>NUCLEOTIDE SEQUENCE [LARGE SCALE GENOMIC DNA]</scope>
    <source>
        <strain evidence="4 5">DSM 29329</strain>
    </source>
</reference>
<dbReference type="PANTHER" id="PTHR44591">
    <property type="entry name" value="STRESS RESPONSE REGULATOR PROTEIN 1"/>
    <property type="match status" value="1"/>
</dbReference>
<comment type="caution">
    <text evidence="4">The sequence shown here is derived from an EMBL/GenBank/DDBJ whole genome shotgun (WGS) entry which is preliminary data.</text>
</comment>
<feature type="modified residue" description="4-aspartylphosphate" evidence="2">
    <location>
        <position position="65"/>
    </location>
</feature>
<keyword evidence="1 2" id="KW-0597">Phosphoprotein</keyword>
<proteinExistence type="predicted"/>
<feature type="domain" description="Response regulatory" evidence="3">
    <location>
        <begin position="13"/>
        <end position="125"/>
    </location>
</feature>
<dbReference type="InterPro" id="IPR011006">
    <property type="entry name" value="CheY-like_superfamily"/>
</dbReference>
<protein>
    <submittedName>
        <fullName evidence="4">Response regulator receiver domain-containing protein</fullName>
    </submittedName>
</protein>